<dbReference type="AlphaFoldDB" id="A0A5N6SDY6"/>
<dbReference type="EMBL" id="ML743624">
    <property type="protein sequence ID" value="KAE8132936.1"/>
    <property type="molecule type" value="Genomic_DNA"/>
</dbReference>
<dbReference type="GO" id="GO:0016491">
    <property type="term" value="F:oxidoreductase activity"/>
    <property type="evidence" value="ECO:0007669"/>
    <property type="project" value="UniProtKB-KW"/>
</dbReference>
<keyword evidence="6" id="KW-1185">Reference proteome</keyword>
<evidence type="ECO:0000313" key="6">
    <source>
        <dbReference type="Proteomes" id="UP000325672"/>
    </source>
</evidence>
<dbReference type="GO" id="GO:0071949">
    <property type="term" value="F:FAD binding"/>
    <property type="evidence" value="ECO:0007669"/>
    <property type="project" value="InterPro"/>
</dbReference>
<dbReference type="InterPro" id="IPR036188">
    <property type="entry name" value="FAD/NAD-bd_sf"/>
</dbReference>
<dbReference type="OrthoDB" id="2690153at2759"/>
<proteinExistence type="predicted"/>
<name>A0A5N6SDY6_ASPPS</name>
<dbReference type="RefSeq" id="XP_031908999.1">
    <property type="nucleotide sequence ID" value="XM_032055877.1"/>
</dbReference>
<dbReference type="Gene3D" id="3.50.50.60">
    <property type="entry name" value="FAD/NAD(P)-binding domain"/>
    <property type="match status" value="1"/>
</dbReference>
<sequence>MLLVGCDGAKSAVRRFLGIESEGEDSYETIMTIHINADMGPVVKEQVGMLY</sequence>
<keyword evidence="1" id="KW-0285">Flavoprotein</keyword>
<dbReference type="InterPro" id="IPR002938">
    <property type="entry name" value="FAD-bd"/>
</dbReference>
<keyword evidence="2" id="KW-0274">FAD</keyword>
<gene>
    <name evidence="5" type="ORF">BDV38DRAFT_259947</name>
</gene>
<evidence type="ECO:0000256" key="3">
    <source>
        <dbReference type="ARBA" id="ARBA00023002"/>
    </source>
</evidence>
<dbReference type="Pfam" id="PF01494">
    <property type="entry name" value="FAD_binding_3"/>
    <property type="match status" value="1"/>
</dbReference>
<feature type="domain" description="FAD-binding" evidence="4">
    <location>
        <begin position="3"/>
        <end position="45"/>
    </location>
</feature>
<accession>A0A5N6SDY6</accession>
<evidence type="ECO:0000256" key="2">
    <source>
        <dbReference type="ARBA" id="ARBA00022827"/>
    </source>
</evidence>
<organism evidence="5 6">
    <name type="scientific">Aspergillus pseudotamarii</name>
    <dbReference type="NCBI Taxonomy" id="132259"/>
    <lineage>
        <taxon>Eukaryota</taxon>
        <taxon>Fungi</taxon>
        <taxon>Dikarya</taxon>
        <taxon>Ascomycota</taxon>
        <taxon>Pezizomycotina</taxon>
        <taxon>Eurotiomycetes</taxon>
        <taxon>Eurotiomycetidae</taxon>
        <taxon>Eurotiales</taxon>
        <taxon>Aspergillaceae</taxon>
        <taxon>Aspergillus</taxon>
        <taxon>Aspergillus subgen. Circumdati</taxon>
    </lineage>
</organism>
<evidence type="ECO:0000259" key="4">
    <source>
        <dbReference type="Pfam" id="PF01494"/>
    </source>
</evidence>
<evidence type="ECO:0000313" key="5">
    <source>
        <dbReference type="EMBL" id="KAE8132936.1"/>
    </source>
</evidence>
<protein>
    <recommendedName>
        <fullName evidence="4">FAD-binding domain-containing protein</fullName>
    </recommendedName>
</protein>
<dbReference type="GeneID" id="43640087"/>
<dbReference type="Proteomes" id="UP000325672">
    <property type="component" value="Unassembled WGS sequence"/>
</dbReference>
<reference evidence="5 6" key="1">
    <citation type="submission" date="2019-04" db="EMBL/GenBank/DDBJ databases">
        <title>Friends and foes A comparative genomics study of 23 Aspergillus species from section Flavi.</title>
        <authorList>
            <consortium name="DOE Joint Genome Institute"/>
            <person name="Kjaerbolling I."/>
            <person name="Vesth T."/>
            <person name="Frisvad J.C."/>
            <person name="Nybo J.L."/>
            <person name="Theobald S."/>
            <person name="Kildgaard S."/>
            <person name="Isbrandt T."/>
            <person name="Kuo A."/>
            <person name="Sato A."/>
            <person name="Lyhne E.K."/>
            <person name="Kogle M.E."/>
            <person name="Wiebenga A."/>
            <person name="Kun R.S."/>
            <person name="Lubbers R.J."/>
            <person name="Makela M.R."/>
            <person name="Barry K."/>
            <person name="Chovatia M."/>
            <person name="Clum A."/>
            <person name="Daum C."/>
            <person name="Haridas S."/>
            <person name="He G."/>
            <person name="LaButti K."/>
            <person name="Lipzen A."/>
            <person name="Mondo S."/>
            <person name="Riley R."/>
            <person name="Salamov A."/>
            <person name="Simmons B.A."/>
            <person name="Magnuson J.K."/>
            <person name="Henrissat B."/>
            <person name="Mortensen U.H."/>
            <person name="Larsen T.O."/>
            <person name="Devries R.P."/>
            <person name="Grigoriev I.V."/>
            <person name="Machida M."/>
            <person name="Baker S.E."/>
            <person name="Andersen M.R."/>
        </authorList>
    </citation>
    <scope>NUCLEOTIDE SEQUENCE [LARGE SCALE GENOMIC DNA]</scope>
    <source>
        <strain evidence="5 6">CBS 117625</strain>
    </source>
</reference>
<dbReference type="Gene3D" id="3.30.9.10">
    <property type="entry name" value="D-Amino Acid Oxidase, subunit A, domain 2"/>
    <property type="match status" value="1"/>
</dbReference>
<keyword evidence="3" id="KW-0560">Oxidoreductase</keyword>
<evidence type="ECO:0000256" key="1">
    <source>
        <dbReference type="ARBA" id="ARBA00022630"/>
    </source>
</evidence>